<dbReference type="PROSITE" id="PS50023">
    <property type="entry name" value="LIM_DOMAIN_2"/>
    <property type="match status" value="1"/>
</dbReference>
<feature type="region of interest" description="Disordered" evidence="17">
    <location>
        <begin position="729"/>
        <end position="752"/>
    </location>
</feature>
<dbReference type="InterPro" id="IPR001781">
    <property type="entry name" value="Znf_LIM"/>
</dbReference>
<evidence type="ECO:0000313" key="20">
    <source>
        <dbReference type="Proteomes" id="UP001142055"/>
    </source>
</evidence>
<keyword evidence="7 16" id="KW-0479">Metal-binding</keyword>
<keyword evidence="11" id="KW-0809">Transit peptide</keyword>
<evidence type="ECO:0000256" key="15">
    <source>
        <dbReference type="ARBA" id="ARBA00023136"/>
    </source>
</evidence>
<dbReference type="InterPro" id="IPR047120">
    <property type="entry name" value="Pk/Esn/Tes"/>
</dbReference>
<dbReference type="Gene3D" id="3.30.160.190">
    <property type="entry name" value="atu1810 like domain"/>
    <property type="match status" value="1"/>
</dbReference>
<evidence type="ECO:0000256" key="7">
    <source>
        <dbReference type="ARBA" id="ARBA00022723"/>
    </source>
</evidence>
<dbReference type="GO" id="GO:0022900">
    <property type="term" value="P:electron transport chain"/>
    <property type="evidence" value="ECO:0007669"/>
    <property type="project" value="InterPro"/>
</dbReference>
<keyword evidence="6" id="KW-0679">Respiratory chain</keyword>
<evidence type="ECO:0000256" key="16">
    <source>
        <dbReference type="PROSITE-ProRule" id="PRU00125"/>
    </source>
</evidence>
<comment type="caution">
    <text evidence="19">The sequence shown here is derived from an EMBL/GenBank/DDBJ whole genome shotgun (WGS) entry which is preliminary data.</text>
</comment>
<keyword evidence="13 16" id="KW-0440">LIM domain</keyword>
<evidence type="ECO:0000256" key="6">
    <source>
        <dbReference type="ARBA" id="ARBA00022660"/>
    </source>
</evidence>
<dbReference type="CDD" id="cd09341">
    <property type="entry name" value="LIM2_Testin_like"/>
    <property type="match status" value="1"/>
</dbReference>
<feature type="compositionally biased region" description="Low complexity" evidence="17">
    <location>
        <begin position="933"/>
        <end position="950"/>
    </location>
</feature>
<dbReference type="PANTHER" id="PTHR24211:SF20">
    <property type="entry name" value="PROTEIN ESPINAS-RELATED"/>
    <property type="match status" value="1"/>
</dbReference>
<name>A0A9Q0M737_BLOTA</name>
<keyword evidence="15" id="KW-0472">Membrane</keyword>
<feature type="compositionally biased region" description="Polar residues" evidence="17">
    <location>
        <begin position="873"/>
        <end position="887"/>
    </location>
</feature>
<evidence type="ECO:0000256" key="3">
    <source>
        <dbReference type="ARBA" id="ARBA00005882"/>
    </source>
</evidence>
<dbReference type="PANTHER" id="PTHR24211">
    <property type="entry name" value="LIM DOMAIN-CONTAINING PROTEIN"/>
    <property type="match status" value="1"/>
</dbReference>
<feature type="region of interest" description="Disordered" evidence="17">
    <location>
        <begin position="873"/>
        <end position="899"/>
    </location>
</feature>
<keyword evidence="9" id="KW-0999">Mitochondrion inner membrane</keyword>
<dbReference type="Pfam" id="PF04800">
    <property type="entry name" value="NDUS4"/>
    <property type="match status" value="1"/>
</dbReference>
<dbReference type="FunFam" id="2.10.110.10:FF:000005">
    <property type="entry name" value="Testin isoform 1"/>
    <property type="match status" value="1"/>
</dbReference>
<sequence>MPLQKTTTAADVNEFNWRYFDRKRSIRSSVLDWSWQREMERWREIAIRCVMTEQGASSYYPNRSHVRANVSVAHCFCCFFCCCCFVTFSVASNASFACSIIAESCAMASVTIGPHIGGKTNSVNVQHRYYSQPSQNNHNHVYNQHVPTTFIPESNVNTVSRIQWTEPSLVPKAMVIDRKRTNSNHQSGPKRIVTSTYNGQRNHWWKVCWIYNSSHLLESARDKYSSIQRVHQRMMQTHQQQLQQQQQQSTDVTPRVPSLSSSTETRGTFATLPRDYRLPTNYNSNSGGDLHQCANVRPTNDQHYQQQQQQQLQLNCPEMVSNIFNDPLNGPSELTNRHRNESKSVTNLETNKHSFISFPSQLKLSDKMSLTKEMARFCSQQLNPSHLLQNRITQPLTMWAKSRTESNKATIANMMIQYKGANWRQQQLNYQMPIHDTELFRQSTAESRFIRTRQRKALVKSELFIGQHVNETCHKCKQHIHSSVPVVKMYLPEWSDTNGNNKCGSSSSSSSQIQVGQHYHLYHIDCFTCTECHHILVDLKAYLHPTYPNVTSSTNSGIANPIYGLFCSRHFVEIYKPRCPHCDQLILDEECTEAEGKAWHIGHFCCTECKRSLGGQQYIMACTEKKGSDHSTTTATSTTASKQLPYCLTCFDILFGELCEECGELIGCEVGAIIHEGRSWHATDRCFRCSLCLKTLLGKPFLPALDGRIYCSLTCSQAMISHQKERLRRQNKLQSLHSHQKKNSPQSNKIQENVETNIIKPSSSSNGSINEDRNQFLKSMTLNRYEQKLKNSQKDYEKIKILNLSQHVNYEQFIKQSNQYFTSKYDWSKEQEFVDIIDSSNERCGSQTTATTTSDHNSEDNCMALQLNAKCDLNTSDGTTNSSEQKSPQPPPTTINPLFNHHHQELSSYHPFRMLESGIRDSNLSLNHHHPRTTTNNNSSSIAQSTSSSQSNSEIAFQPFVDVNSIHINPTQAEVNSTYFFTEKTSSLNSPASNETIPSWATSPPPEYSKLEGEFKDESSSTNSSSQQQPQHQQTSKEKKTNGILKSKRFDQQTTNTKVAIESYPNDSIDKIKENVINGESTYPDYYYQSTPKVEVSTSTHYTPKTNQIETIVAKPVNEPTIASASKSVSFDPSIEDNGEKERRSIRRVRLRTLITLKMTHDYSPFRELDLHFQEIEDVKFTDEISHPSGTKLPIAIKSNPKLTKQNEVDESDQLICELIKTLDLPGVDKDSITFDDVFPIKGIRGSRIIRKQRKKLSAEQKRQFRLLLVKKSLEMKKMKTKKLVINDHDYLKPQCPECGMWCERYNLLRDHLGRNHNLSVDANIKCGNCSIFLRNNKQYYDHLKSSHDIDVKIEKISFYSEQDLTNWLNTVNKNKIFSRQHRSQGKKSYVEYFKCKHSGNYRPRKYKGMRMRNNIKIDAKCPASIKIERPAILNGTNDVNLSINCVWPKKLFLVTYISAHVGHDVKIVENESKPLTEDGSTFVQSIEHCFEQIQQPDIVLNDTVRKEATERLTSKISGLISDKVRTGKDLRTVEMIMDQLSYELDQTGKMALNAFIKSPLIKTGIRINSERVLGQFFPRYSSSILNGEKEDVSVALADKKQIEYFQKLKTTEITIEEPNLLSTVSGVPPEHVQGRRVRIYKQAKNAMQSGTNDTHKWKLDFENRERWENPLMGWTSTGDPLSNLNLWFTNKEDAIDYCERQGYHYEIDEPQPRRNLKKLYADNFSWSKRTRVGSK</sequence>
<keyword evidence="5" id="KW-0813">Transport</keyword>
<dbReference type="Gene3D" id="2.10.110.10">
    <property type="entry name" value="Cysteine Rich Protein"/>
    <property type="match status" value="3"/>
</dbReference>
<keyword evidence="14" id="KW-0496">Mitochondrion</keyword>
<dbReference type="Pfam" id="PF00412">
    <property type="entry name" value="LIM"/>
    <property type="match status" value="1"/>
</dbReference>
<evidence type="ECO:0000256" key="11">
    <source>
        <dbReference type="ARBA" id="ARBA00022946"/>
    </source>
</evidence>
<feature type="compositionally biased region" description="Low complexity" evidence="17">
    <location>
        <begin position="1020"/>
        <end position="1034"/>
    </location>
</feature>
<accession>A0A9Q0M737</accession>
<dbReference type="InterPro" id="IPR006885">
    <property type="entry name" value="NADH_UbQ_FeS_4_mit-like"/>
</dbReference>
<dbReference type="GO" id="GO:0005743">
    <property type="term" value="C:mitochondrial inner membrane"/>
    <property type="evidence" value="ECO:0007669"/>
    <property type="project" value="UniProtKB-SubCell"/>
</dbReference>
<evidence type="ECO:0000256" key="13">
    <source>
        <dbReference type="ARBA" id="ARBA00023038"/>
    </source>
</evidence>
<proteinExistence type="inferred from homology"/>
<dbReference type="GO" id="GO:0046872">
    <property type="term" value="F:metal ion binding"/>
    <property type="evidence" value="ECO:0007669"/>
    <property type="project" value="UniProtKB-KW"/>
</dbReference>
<evidence type="ECO:0000256" key="14">
    <source>
        <dbReference type="ARBA" id="ARBA00023128"/>
    </source>
</evidence>
<gene>
    <name evidence="19" type="ORF">RDWZM_005906</name>
</gene>
<keyword evidence="8" id="KW-0677">Repeat</keyword>
<evidence type="ECO:0000256" key="12">
    <source>
        <dbReference type="ARBA" id="ARBA00022982"/>
    </source>
</evidence>
<keyword evidence="12" id="KW-0249">Electron transport</keyword>
<evidence type="ECO:0000256" key="8">
    <source>
        <dbReference type="ARBA" id="ARBA00022737"/>
    </source>
</evidence>
<comment type="similarity">
    <text evidence="3">Belongs to the complex I NDUFS4 subunit family.</text>
</comment>
<dbReference type="Proteomes" id="UP001142055">
    <property type="component" value="Chromosome 2"/>
</dbReference>
<dbReference type="SMART" id="SM00355">
    <property type="entry name" value="ZnF_C2H2"/>
    <property type="match status" value="2"/>
</dbReference>
<feature type="domain" description="LIM zinc-binding" evidence="18">
    <location>
        <begin position="577"/>
        <end position="657"/>
    </location>
</feature>
<comment type="function">
    <text evidence="1">Accessory subunit of the mitochondrial membrane respiratory chain NADH dehydrogenase (Complex I), that is believed not to be involved in catalysis. Complex I functions in the transfer of electrons from NADH to the respiratory chain. The immediate electron acceptor for the enzyme is believed to be ubiquinone.</text>
</comment>
<feature type="compositionally biased region" description="Polar residues" evidence="17">
    <location>
        <begin position="732"/>
        <end position="752"/>
    </location>
</feature>
<dbReference type="FunFam" id="3.30.160.190:FF:000001">
    <property type="entry name" value="NADH-ubiquinone oxidoreductase 21 kDa subunit mitochondrial"/>
    <property type="match status" value="1"/>
</dbReference>
<evidence type="ECO:0000256" key="10">
    <source>
        <dbReference type="ARBA" id="ARBA00022833"/>
    </source>
</evidence>
<feature type="region of interest" description="Disordered" evidence="17">
    <location>
        <begin position="986"/>
        <end position="1058"/>
    </location>
</feature>
<keyword evidence="20" id="KW-1185">Reference proteome</keyword>
<dbReference type="InterPro" id="IPR013087">
    <property type="entry name" value="Znf_C2H2_type"/>
</dbReference>
<dbReference type="InterPro" id="IPR038532">
    <property type="entry name" value="NDUFS4-like_sf"/>
</dbReference>
<feature type="compositionally biased region" description="Basic and acidic residues" evidence="17">
    <location>
        <begin position="1009"/>
        <end position="1019"/>
    </location>
</feature>
<evidence type="ECO:0000256" key="2">
    <source>
        <dbReference type="ARBA" id="ARBA00004273"/>
    </source>
</evidence>
<feature type="region of interest" description="Disordered" evidence="17">
    <location>
        <begin position="235"/>
        <end position="290"/>
    </location>
</feature>
<feature type="compositionally biased region" description="Polar residues" evidence="17">
    <location>
        <begin position="258"/>
        <end position="268"/>
    </location>
</feature>
<protein>
    <recommendedName>
        <fullName evidence="4">NADH dehydrogenase [ubiquinone] iron-sulfur protein 4, mitochondrial</fullName>
    </recommendedName>
</protein>
<comment type="subcellular location">
    <subcellularLocation>
        <location evidence="2">Mitochondrion inner membrane</location>
    </subcellularLocation>
</comment>
<reference evidence="19" key="1">
    <citation type="submission" date="2022-12" db="EMBL/GenBank/DDBJ databases">
        <title>Genome assemblies of Blomia tropicalis.</title>
        <authorList>
            <person name="Cui Y."/>
        </authorList>
    </citation>
    <scope>NUCLEOTIDE SEQUENCE</scope>
    <source>
        <tissue evidence="19">Adult mites</tissue>
    </source>
</reference>
<evidence type="ECO:0000256" key="4">
    <source>
        <dbReference type="ARBA" id="ARBA00015796"/>
    </source>
</evidence>
<evidence type="ECO:0000256" key="9">
    <source>
        <dbReference type="ARBA" id="ARBA00022792"/>
    </source>
</evidence>
<dbReference type="PROSITE" id="PS00478">
    <property type="entry name" value="LIM_DOMAIN_1"/>
    <property type="match status" value="1"/>
</dbReference>
<dbReference type="EMBL" id="JAPWDV010000002">
    <property type="protein sequence ID" value="KAJ6220094.1"/>
    <property type="molecule type" value="Genomic_DNA"/>
</dbReference>
<organism evidence="19 20">
    <name type="scientific">Blomia tropicalis</name>
    <name type="common">Mite</name>
    <dbReference type="NCBI Taxonomy" id="40697"/>
    <lineage>
        <taxon>Eukaryota</taxon>
        <taxon>Metazoa</taxon>
        <taxon>Ecdysozoa</taxon>
        <taxon>Arthropoda</taxon>
        <taxon>Chelicerata</taxon>
        <taxon>Arachnida</taxon>
        <taxon>Acari</taxon>
        <taxon>Acariformes</taxon>
        <taxon>Sarcoptiformes</taxon>
        <taxon>Astigmata</taxon>
        <taxon>Glycyphagoidea</taxon>
        <taxon>Echimyopodidae</taxon>
        <taxon>Blomia</taxon>
    </lineage>
</organism>
<dbReference type="SUPFAM" id="SSF57716">
    <property type="entry name" value="Glucocorticoid receptor-like (DNA-binding domain)"/>
    <property type="match status" value="1"/>
</dbReference>
<dbReference type="SMART" id="SM00132">
    <property type="entry name" value="LIM"/>
    <property type="match status" value="2"/>
</dbReference>
<keyword evidence="10 16" id="KW-0862">Zinc</keyword>
<feature type="region of interest" description="Disordered" evidence="17">
    <location>
        <begin position="923"/>
        <end position="950"/>
    </location>
</feature>
<feature type="compositionally biased region" description="Low complexity" evidence="17">
    <location>
        <begin position="235"/>
        <end position="248"/>
    </location>
</feature>
<evidence type="ECO:0000259" key="18">
    <source>
        <dbReference type="PROSITE" id="PS50023"/>
    </source>
</evidence>
<evidence type="ECO:0000313" key="19">
    <source>
        <dbReference type="EMBL" id="KAJ6220094.1"/>
    </source>
</evidence>
<feature type="compositionally biased region" description="Polar residues" evidence="17">
    <location>
        <begin position="986"/>
        <end position="1002"/>
    </location>
</feature>
<evidence type="ECO:0000256" key="5">
    <source>
        <dbReference type="ARBA" id="ARBA00022448"/>
    </source>
</evidence>
<evidence type="ECO:0000256" key="17">
    <source>
        <dbReference type="SAM" id="MobiDB-lite"/>
    </source>
</evidence>
<evidence type="ECO:0000256" key="1">
    <source>
        <dbReference type="ARBA" id="ARBA00003195"/>
    </source>
</evidence>